<dbReference type="PANTHER" id="PTHR23023">
    <property type="entry name" value="DIMETHYLANILINE MONOOXYGENASE"/>
    <property type="match status" value="1"/>
</dbReference>
<protein>
    <recommendedName>
        <fullName evidence="8">Flavin-containing monooxygenase</fullName>
        <ecNumber evidence="8">1.-.-.-</ecNumber>
    </recommendedName>
</protein>
<keyword evidence="6 8" id="KW-0560">Oxidoreductase</keyword>
<dbReference type="Proteomes" id="UP001168821">
    <property type="component" value="Unassembled WGS sequence"/>
</dbReference>
<dbReference type="PIRSF" id="PIRSF000332">
    <property type="entry name" value="FMO"/>
    <property type="match status" value="1"/>
</dbReference>
<evidence type="ECO:0000313" key="10">
    <source>
        <dbReference type="Proteomes" id="UP001168821"/>
    </source>
</evidence>
<proteinExistence type="inferred from homology"/>
<reference evidence="9" key="1">
    <citation type="journal article" date="2023" name="G3 (Bethesda)">
        <title>Whole genome assemblies of Zophobas morio and Tenebrio molitor.</title>
        <authorList>
            <person name="Kaur S."/>
            <person name="Stinson S.A."/>
            <person name="diCenzo G.C."/>
        </authorList>
    </citation>
    <scope>NUCLEOTIDE SEQUENCE</scope>
    <source>
        <strain evidence="9">QUZm001</strain>
    </source>
</reference>
<sequence length="402" mass="45833">MKIAIVGAGPAGLCAGRHCLKENFSFDIYEQTGVIGGTWNYFPCTDYDENGILVHSSMYKDLKTNLPKEIMTYEDLPYPDYYESYMSHEQVLDYVKSYSKKFRLEDHIKLFKQIVNVEPQGNIWLVEFEDVRNKQKEVEFYDAVMICNGHCKEAIIPKIPGICSFQGTISHSRHYRTSEIYKGKKVLIIGAGTSGCGISNQISSVADKVYVSCKSGPFLPLSDYVREKPLVTEVDGNTAFFTDGTKEKIDAVLYCTGYKYSVPFLSNKRGVNVTDKHIHPLYKQIIISIEHPTLAFIGLPLITSYFPLFDIQVRFFLSTLNGHYTLPAKKEMLQNLNHAVAKPVREYHVLDHATGDYFEELATEANIKRISPVIAKLYTYLSTNRIISGRFRIIDDENWENL</sequence>
<dbReference type="InterPro" id="IPR036188">
    <property type="entry name" value="FAD/NAD-bd_sf"/>
</dbReference>
<keyword evidence="10" id="KW-1185">Reference proteome</keyword>
<keyword evidence="3 8" id="KW-0285">Flavoprotein</keyword>
<evidence type="ECO:0000256" key="7">
    <source>
        <dbReference type="ARBA" id="ARBA00023033"/>
    </source>
</evidence>
<evidence type="ECO:0000256" key="2">
    <source>
        <dbReference type="ARBA" id="ARBA00009183"/>
    </source>
</evidence>
<evidence type="ECO:0000256" key="1">
    <source>
        <dbReference type="ARBA" id="ARBA00001974"/>
    </source>
</evidence>
<dbReference type="EMBL" id="JALNTZ010000006">
    <property type="protein sequence ID" value="KAJ3648317.1"/>
    <property type="molecule type" value="Genomic_DNA"/>
</dbReference>
<accession>A0AA38I355</accession>
<evidence type="ECO:0000256" key="5">
    <source>
        <dbReference type="ARBA" id="ARBA00022857"/>
    </source>
</evidence>
<dbReference type="GO" id="GO:0050661">
    <property type="term" value="F:NADP binding"/>
    <property type="evidence" value="ECO:0007669"/>
    <property type="project" value="InterPro"/>
</dbReference>
<evidence type="ECO:0000256" key="6">
    <source>
        <dbReference type="ARBA" id="ARBA00023002"/>
    </source>
</evidence>
<keyword evidence="7 8" id="KW-0503">Monooxygenase</keyword>
<organism evidence="9 10">
    <name type="scientific">Zophobas morio</name>
    <dbReference type="NCBI Taxonomy" id="2755281"/>
    <lineage>
        <taxon>Eukaryota</taxon>
        <taxon>Metazoa</taxon>
        <taxon>Ecdysozoa</taxon>
        <taxon>Arthropoda</taxon>
        <taxon>Hexapoda</taxon>
        <taxon>Insecta</taxon>
        <taxon>Pterygota</taxon>
        <taxon>Neoptera</taxon>
        <taxon>Endopterygota</taxon>
        <taxon>Coleoptera</taxon>
        <taxon>Polyphaga</taxon>
        <taxon>Cucujiformia</taxon>
        <taxon>Tenebrionidae</taxon>
        <taxon>Zophobas</taxon>
    </lineage>
</organism>
<comment type="similarity">
    <text evidence="2 8">Belongs to the FMO family.</text>
</comment>
<dbReference type="GO" id="GO:0004499">
    <property type="term" value="F:N,N-dimethylaniline monooxygenase activity"/>
    <property type="evidence" value="ECO:0007669"/>
    <property type="project" value="InterPro"/>
</dbReference>
<dbReference type="SUPFAM" id="SSF51905">
    <property type="entry name" value="FAD/NAD(P)-binding domain"/>
    <property type="match status" value="2"/>
</dbReference>
<dbReference type="InterPro" id="IPR020946">
    <property type="entry name" value="Flavin_mOase-like"/>
</dbReference>
<keyword evidence="4 8" id="KW-0274">FAD</keyword>
<dbReference type="Gene3D" id="3.50.50.60">
    <property type="entry name" value="FAD/NAD(P)-binding domain"/>
    <property type="match status" value="2"/>
</dbReference>
<comment type="cofactor">
    <cofactor evidence="1 8">
        <name>FAD</name>
        <dbReference type="ChEBI" id="CHEBI:57692"/>
    </cofactor>
</comment>
<gene>
    <name evidence="9" type="ORF">Zmor_020128</name>
</gene>
<evidence type="ECO:0000313" key="9">
    <source>
        <dbReference type="EMBL" id="KAJ3648317.1"/>
    </source>
</evidence>
<dbReference type="Pfam" id="PF00743">
    <property type="entry name" value="FMO-like"/>
    <property type="match status" value="2"/>
</dbReference>
<dbReference type="InterPro" id="IPR050346">
    <property type="entry name" value="FMO-like"/>
</dbReference>
<name>A0AA38I355_9CUCU</name>
<dbReference type="PRINTS" id="PR00370">
    <property type="entry name" value="FMOXYGENASE"/>
</dbReference>
<dbReference type="InterPro" id="IPR000960">
    <property type="entry name" value="Flavin_mOase"/>
</dbReference>
<dbReference type="GO" id="GO:0050660">
    <property type="term" value="F:flavin adenine dinucleotide binding"/>
    <property type="evidence" value="ECO:0007669"/>
    <property type="project" value="InterPro"/>
</dbReference>
<comment type="caution">
    <text evidence="9">The sequence shown here is derived from an EMBL/GenBank/DDBJ whole genome shotgun (WGS) entry which is preliminary data.</text>
</comment>
<evidence type="ECO:0000256" key="3">
    <source>
        <dbReference type="ARBA" id="ARBA00022630"/>
    </source>
</evidence>
<dbReference type="FunFam" id="3.50.50.60:FF:000138">
    <property type="entry name" value="Flavin-containing monooxygenase"/>
    <property type="match status" value="1"/>
</dbReference>
<dbReference type="AlphaFoldDB" id="A0AA38I355"/>
<keyword evidence="5" id="KW-0521">NADP</keyword>
<evidence type="ECO:0000256" key="8">
    <source>
        <dbReference type="RuleBase" id="RU361177"/>
    </source>
</evidence>
<evidence type="ECO:0000256" key="4">
    <source>
        <dbReference type="ARBA" id="ARBA00022827"/>
    </source>
</evidence>
<dbReference type="EC" id="1.-.-.-" evidence="8"/>